<protein>
    <submittedName>
        <fullName evidence="5">Uncharacterized protein</fullName>
    </submittedName>
</protein>
<dbReference type="GeneID" id="59329987"/>
<evidence type="ECO:0000313" key="6">
    <source>
        <dbReference type="Proteomes" id="UP000593566"/>
    </source>
</evidence>
<feature type="domain" description="DUF7223" evidence="4">
    <location>
        <begin position="260"/>
        <end position="519"/>
    </location>
</feature>
<feature type="chain" id="PRO_5034248153" evidence="2">
    <location>
        <begin position="21"/>
        <end position="813"/>
    </location>
</feature>
<gene>
    <name evidence="5" type="ORF">HO133_001571</name>
</gene>
<feature type="domain" description="DUF7029" evidence="3">
    <location>
        <begin position="92"/>
        <end position="195"/>
    </location>
</feature>
<keyword evidence="2" id="KW-0732">Signal</keyword>
<feature type="compositionally biased region" description="Low complexity" evidence="1">
    <location>
        <begin position="736"/>
        <end position="750"/>
    </location>
</feature>
<feature type="compositionally biased region" description="Polar residues" evidence="1">
    <location>
        <begin position="716"/>
        <end position="728"/>
    </location>
</feature>
<accession>A0A8H6CDV2</accession>
<organism evidence="5 6">
    <name type="scientific">Letharia lupina</name>
    <dbReference type="NCBI Taxonomy" id="560253"/>
    <lineage>
        <taxon>Eukaryota</taxon>
        <taxon>Fungi</taxon>
        <taxon>Dikarya</taxon>
        <taxon>Ascomycota</taxon>
        <taxon>Pezizomycotina</taxon>
        <taxon>Lecanoromycetes</taxon>
        <taxon>OSLEUM clade</taxon>
        <taxon>Lecanoromycetidae</taxon>
        <taxon>Lecanorales</taxon>
        <taxon>Lecanorineae</taxon>
        <taxon>Parmeliaceae</taxon>
        <taxon>Letharia</taxon>
    </lineage>
</organism>
<comment type="caution">
    <text evidence="5">The sequence shown here is derived from an EMBL/GenBank/DDBJ whole genome shotgun (WGS) entry which is preliminary data.</text>
</comment>
<evidence type="ECO:0000259" key="3">
    <source>
        <dbReference type="Pfam" id="PF22974"/>
    </source>
</evidence>
<sequence>MHHFPIASLSVLALISPVLVSSNAPPQAPPPQQRTTLRPINILDYEASVGLQRRDSTDLSVLVPQNHSELVYGSPADDGRFLLANMTLHAPDGLPIVLLERFEELDVEVDCRDDEGVLSLMFGSSDAFEYAREEWGYVNKADDGKFLLIANKDGCGPGGQRQPYVISNITDDTATLNLSLAAQAVPWSDVGGSYELDFGHAIPIRQPQQLQGRSWWDNAKNAGNDALNTTEGNLDETKNASFALSAGQQNKRTTIYTDPGADLTIDCTNCFMIGSLEVMGHLSKPPLTRFKVLDFNLRDLILIASPNSVLATLEFEASITSDYEPTSLNFTKELPSIPIPDLGFSIPGIMTIGPSLTYTVGASGSFGGSATVEFGLQATVPDSAQIVADYSNSGASTATNFSGGQLTPKFDIKNGSASVTLSAFSQLGINFGVDLLKLGAVTVTVTVKLPEISTTLTANYDKLGACSQGVGASKTGIEIDSRVSIEVDLDMDAKLLDKGPSWSKTLFSDSKHLYSHCYPLNIPELLPEQNVTRVPTLPSAPSVSAFSSGVPAPASPTWELERRWAILPPGDRWALSSAWVPSLPTGYPSRSGLQTNSSSSSGRPGSDSSMLPSTTSTTKPTLTPGTSTSSTSSKVGLSSILSPSTPESSTMTSTLVTSSTSSESESPSTLISSTSSSTSLNSLATGSSSILPSVTPSLSAQKPSHSTEADAAGNSPEVTPTTLTPSKSASKEHLKVPVPASTSASPSLLPDPGAKTAVNQPKVTYTPAEPSPRIPAILPAPKPDATSSPKLAKGADKSSSNSQGHHKKHHHSR</sequence>
<feature type="signal peptide" evidence="2">
    <location>
        <begin position="1"/>
        <end position="20"/>
    </location>
</feature>
<dbReference type="InterPro" id="IPR054293">
    <property type="entry name" value="DUF7029"/>
</dbReference>
<dbReference type="Proteomes" id="UP000593566">
    <property type="component" value="Unassembled WGS sequence"/>
</dbReference>
<evidence type="ECO:0000313" key="5">
    <source>
        <dbReference type="EMBL" id="KAF6221605.1"/>
    </source>
</evidence>
<feature type="compositionally biased region" description="Polar residues" evidence="1">
    <location>
        <begin position="690"/>
        <end position="706"/>
    </location>
</feature>
<dbReference type="RefSeq" id="XP_037151040.1">
    <property type="nucleotide sequence ID" value="XM_037292501.1"/>
</dbReference>
<feature type="compositionally biased region" description="Pro residues" evidence="1">
    <location>
        <begin position="769"/>
        <end position="782"/>
    </location>
</feature>
<keyword evidence="6" id="KW-1185">Reference proteome</keyword>
<reference evidence="5 6" key="1">
    <citation type="journal article" date="2020" name="Genomics">
        <title>Complete, high-quality genomes from long-read metagenomic sequencing of two wolf lichen thalli reveals enigmatic genome architecture.</title>
        <authorList>
            <person name="McKenzie S.K."/>
            <person name="Walston R.F."/>
            <person name="Allen J.L."/>
        </authorList>
    </citation>
    <scope>NUCLEOTIDE SEQUENCE [LARGE SCALE GENOMIC DNA]</scope>
    <source>
        <strain evidence="5">WasteWater1</strain>
    </source>
</reference>
<dbReference type="Pfam" id="PF22974">
    <property type="entry name" value="DUF7029"/>
    <property type="match status" value="1"/>
</dbReference>
<feature type="compositionally biased region" description="Low complexity" evidence="1">
    <location>
        <begin position="597"/>
        <end position="689"/>
    </location>
</feature>
<dbReference type="AlphaFoldDB" id="A0A8H6CDV2"/>
<dbReference type="InterPro" id="IPR055647">
    <property type="entry name" value="DUF7223"/>
</dbReference>
<feature type="region of interest" description="Disordered" evidence="1">
    <location>
        <begin position="586"/>
        <end position="813"/>
    </location>
</feature>
<feature type="compositionally biased region" description="Basic residues" evidence="1">
    <location>
        <begin position="804"/>
        <end position="813"/>
    </location>
</feature>
<evidence type="ECO:0000256" key="2">
    <source>
        <dbReference type="SAM" id="SignalP"/>
    </source>
</evidence>
<evidence type="ECO:0000256" key="1">
    <source>
        <dbReference type="SAM" id="MobiDB-lite"/>
    </source>
</evidence>
<proteinExistence type="predicted"/>
<evidence type="ECO:0000259" key="4">
    <source>
        <dbReference type="Pfam" id="PF23865"/>
    </source>
</evidence>
<name>A0A8H6CDV2_9LECA</name>
<dbReference type="Pfam" id="PF23865">
    <property type="entry name" value="DUF7223"/>
    <property type="match status" value="1"/>
</dbReference>
<dbReference type="EMBL" id="JACCJB010000013">
    <property type="protein sequence ID" value="KAF6221605.1"/>
    <property type="molecule type" value="Genomic_DNA"/>
</dbReference>